<dbReference type="RefSeq" id="WP_168621940.1">
    <property type="nucleotide sequence ID" value="NZ_JAAZQQ010000001.1"/>
</dbReference>
<name>A0A7X6GW98_9RHOB</name>
<evidence type="ECO:0000313" key="2">
    <source>
        <dbReference type="EMBL" id="NKX43581.1"/>
    </source>
</evidence>
<dbReference type="CDD" id="cd04186">
    <property type="entry name" value="GT_2_like_c"/>
    <property type="match status" value="1"/>
</dbReference>
<dbReference type="PANTHER" id="PTHR43179">
    <property type="entry name" value="RHAMNOSYLTRANSFERASE WBBL"/>
    <property type="match status" value="1"/>
</dbReference>
<dbReference type="GO" id="GO:0016740">
    <property type="term" value="F:transferase activity"/>
    <property type="evidence" value="ECO:0007669"/>
    <property type="project" value="UniProtKB-KW"/>
</dbReference>
<keyword evidence="2" id="KW-0808">Transferase</keyword>
<dbReference type="Pfam" id="PF00535">
    <property type="entry name" value="Glycos_transf_2"/>
    <property type="match status" value="1"/>
</dbReference>
<dbReference type="Proteomes" id="UP000526408">
    <property type="component" value="Unassembled WGS sequence"/>
</dbReference>
<dbReference type="AlphaFoldDB" id="A0A7X6GW98"/>
<proteinExistence type="predicted"/>
<dbReference type="InterPro" id="IPR029044">
    <property type="entry name" value="Nucleotide-diphossugar_trans"/>
</dbReference>
<keyword evidence="3" id="KW-1185">Reference proteome</keyword>
<accession>A0A7X6GW98</accession>
<dbReference type="InterPro" id="IPR001173">
    <property type="entry name" value="Glyco_trans_2-like"/>
</dbReference>
<gene>
    <name evidence="2" type="ORF">HCU73_03175</name>
</gene>
<dbReference type="Gene3D" id="3.90.550.10">
    <property type="entry name" value="Spore Coat Polysaccharide Biosynthesis Protein SpsA, Chain A"/>
    <property type="match status" value="1"/>
</dbReference>
<dbReference type="SUPFAM" id="SSF53448">
    <property type="entry name" value="Nucleotide-diphospho-sugar transferases"/>
    <property type="match status" value="1"/>
</dbReference>
<dbReference type="PANTHER" id="PTHR43179:SF7">
    <property type="entry name" value="RHAMNOSYLTRANSFERASE WBBL"/>
    <property type="match status" value="1"/>
</dbReference>
<feature type="domain" description="Glycosyltransferase 2-like" evidence="1">
    <location>
        <begin position="4"/>
        <end position="156"/>
    </location>
</feature>
<protein>
    <submittedName>
        <fullName evidence="2">Glycosyltransferase family 2 protein</fullName>
    </submittedName>
</protein>
<evidence type="ECO:0000313" key="3">
    <source>
        <dbReference type="Proteomes" id="UP000526408"/>
    </source>
</evidence>
<sequence length="309" mass="33804">MDLSVVIVNWNTEDLLRDCLRSVFAGLGPVQAEVIVVDNASSDGSVAMVRAEFPGVQLIETGRNLGFAGGNNVALRIATGRHVMLLNTDTLVHGDVLPRAVAWMDAHPQVGVMGPRVLNADGTVQPSSSAFPSLTHLAMQTLGLTRIRRLDRYRMTGWDRTTEARVEVISGAAMFVRRAAMDEVGLLDEAFFFYGEETDWCHRFARAGWELRFVPIPEITHFGGGAAHRLNHRRDVLMTQGTTRLHRKHGGLAAGIACFAILAAHNASRAVLWTALALMGNRGARARARHFRAVVADLPSAWPTREARA</sequence>
<comment type="caution">
    <text evidence="2">The sequence shown here is derived from an EMBL/GenBank/DDBJ whole genome shotgun (WGS) entry which is preliminary data.</text>
</comment>
<dbReference type="EMBL" id="JAAZQQ010000001">
    <property type="protein sequence ID" value="NKX43581.1"/>
    <property type="molecule type" value="Genomic_DNA"/>
</dbReference>
<reference evidence="2 3" key="1">
    <citation type="submission" date="2020-04" db="EMBL/GenBank/DDBJ databases">
        <authorList>
            <person name="Yoon J."/>
        </authorList>
    </citation>
    <scope>NUCLEOTIDE SEQUENCE [LARGE SCALE GENOMIC DNA]</scope>
    <source>
        <strain evidence="2 3">KMU-115</strain>
    </source>
</reference>
<evidence type="ECO:0000259" key="1">
    <source>
        <dbReference type="Pfam" id="PF00535"/>
    </source>
</evidence>
<organism evidence="2 3">
    <name type="scientific">Roseicyclus persicicus</name>
    <dbReference type="NCBI Taxonomy" id="2650661"/>
    <lineage>
        <taxon>Bacteria</taxon>
        <taxon>Pseudomonadati</taxon>
        <taxon>Pseudomonadota</taxon>
        <taxon>Alphaproteobacteria</taxon>
        <taxon>Rhodobacterales</taxon>
        <taxon>Roseobacteraceae</taxon>
        <taxon>Roseicyclus</taxon>
    </lineage>
</organism>